<reference evidence="5" key="2">
    <citation type="journal article" date="2012" name="Nat. Genet.">
        <title>Lifestyle transitions in plant pathogenic Colletotrichum fungi deciphered by genome and transcriptome analyses.</title>
        <authorList>
            <person name="O'Connell R.J."/>
            <person name="Thon M.R."/>
            <person name="Hacquard S."/>
            <person name="Amyotte S.G."/>
            <person name="Kleemann J."/>
            <person name="Torres M.F."/>
            <person name="Damm U."/>
            <person name="Buiate E.A."/>
            <person name="Epstein L."/>
            <person name="Alkan N."/>
            <person name="Altmueller J."/>
            <person name="Alvarado-Balderrama L."/>
            <person name="Bauser C.A."/>
            <person name="Becker C."/>
            <person name="Birren B.W."/>
            <person name="Chen Z."/>
            <person name="Choi J."/>
            <person name="Crouch J.A."/>
            <person name="Duvick J.P."/>
            <person name="Farman M.A."/>
            <person name="Gan P."/>
            <person name="Heiman D."/>
            <person name="Henrissat B."/>
            <person name="Howard R.J."/>
            <person name="Kabbage M."/>
            <person name="Koch C."/>
            <person name="Kracher B."/>
            <person name="Kubo Y."/>
            <person name="Law A.D."/>
            <person name="Lebrun M.-H."/>
            <person name="Lee Y.-H."/>
            <person name="Miyara I."/>
            <person name="Moore N."/>
            <person name="Neumann U."/>
            <person name="Nordstroem K."/>
            <person name="Panaccione D.G."/>
            <person name="Panstruga R."/>
            <person name="Place M."/>
            <person name="Proctor R.H."/>
            <person name="Prusky D."/>
            <person name="Rech G."/>
            <person name="Reinhardt R."/>
            <person name="Rollins J.A."/>
            <person name="Rounsley S."/>
            <person name="Schardl C.L."/>
            <person name="Schwartz D.C."/>
            <person name="Shenoy N."/>
            <person name="Shirasu K."/>
            <person name="Sikhakolli U.R."/>
            <person name="Stueber K."/>
            <person name="Sukno S.A."/>
            <person name="Sweigard J.A."/>
            <person name="Takano Y."/>
            <person name="Takahara H."/>
            <person name="Trail F."/>
            <person name="van der Does H.C."/>
            <person name="Voll L.M."/>
            <person name="Will I."/>
            <person name="Young S."/>
            <person name="Zeng Q."/>
            <person name="Zhang J."/>
            <person name="Zhou S."/>
            <person name="Dickman M.B."/>
            <person name="Schulze-Lefert P."/>
            <person name="Ver Loren van Themaat E."/>
            <person name="Ma L.-J."/>
            <person name="Vaillancourt L.J."/>
        </authorList>
    </citation>
    <scope>NUCLEOTIDE SEQUENCE [LARGE SCALE GENOMIC DNA]</scope>
    <source>
        <strain evidence="5">IMI 349063</strain>
    </source>
</reference>
<dbReference type="AlphaFoldDB" id="H1V4G8"/>
<evidence type="ECO:0000313" key="4">
    <source>
        <dbReference type="EMBL" id="OBR02991.1"/>
    </source>
</evidence>
<name>H1V4G8_COLHI</name>
<dbReference type="VEuPathDB" id="FungiDB:CH63R_14217"/>
<dbReference type="RefSeq" id="XP_018151509.1">
    <property type="nucleotide sequence ID" value="XM_018309191.1"/>
</dbReference>
<dbReference type="OrthoDB" id="4848580at2759"/>
<sequence>MQFTTILIALLPALAAAQLPVSNEVCPAGLRTTCPAGTDGVSRCSILNGQNLCVIDCEAQSTCRTQCKQQGHINGFCTIGDNPCICSDIDPGFNN</sequence>
<evidence type="ECO:0000256" key="2">
    <source>
        <dbReference type="SAM" id="SignalP"/>
    </source>
</evidence>
<accession>I2G7G8</accession>
<proteinExistence type="inferred from homology"/>
<dbReference type="Proteomes" id="UP000092177">
    <property type="component" value="Chromosome 10"/>
</dbReference>
<evidence type="ECO:0000313" key="3">
    <source>
        <dbReference type="EMBL" id="CCF35120.1"/>
    </source>
</evidence>
<dbReference type="eggNOG" id="ENOG502T4TA">
    <property type="taxonomic scope" value="Eukaryota"/>
</dbReference>
<dbReference type="KEGG" id="chig:CH63R_14217"/>
<evidence type="ECO:0000256" key="1">
    <source>
        <dbReference type="ARBA" id="ARBA00007085"/>
    </source>
</evidence>
<dbReference type="Proteomes" id="UP000007174">
    <property type="component" value="Unassembled WGS sequence"/>
</dbReference>
<reference evidence="6" key="4">
    <citation type="journal article" date="2017" name="BMC Genomics">
        <title>Gapless genome assembly of Colletotrichum higginsianum reveals chromosome structure and association of transposable elements with secondary metabolite gene clusters.</title>
        <authorList>
            <person name="Dallery J.-F."/>
            <person name="Lapalu N."/>
            <person name="Zampounis A."/>
            <person name="Pigne S."/>
            <person name="Luyten I."/>
            <person name="Amselem J."/>
            <person name="Wittenberg A.H.J."/>
            <person name="Zhou S."/>
            <person name="de Queiroz M.V."/>
            <person name="Robin G.P."/>
            <person name="Auger A."/>
            <person name="Hainaut M."/>
            <person name="Henrissat B."/>
            <person name="Kim K.-T."/>
            <person name="Lee Y.-H."/>
            <person name="Lespinet O."/>
            <person name="Schwartz D.C."/>
            <person name="Thon M.R."/>
            <person name="O'Connell R.J."/>
        </authorList>
    </citation>
    <scope>NUCLEOTIDE SEQUENCE [LARGE SCALE GENOMIC DNA]</scope>
    <source>
        <strain evidence="6">IMI 349063</strain>
    </source>
</reference>
<accession>H1V4G8</accession>
<evidence type="ECO:0000313" key="5">
    <source>
        <dbReference type="Proteomes" id="UP000007174"/>
    </source>
</evidence>
<feature type="signal peptide" evidence="2">
    <location>
        <begin position="1"/>
        <end position="17"/>
    </location>
</feature>
<reference evidence="3" key="1">
    <citation type="submission" date="2011-12" db="EMBL/GenBank/DDBJ databases">
        <title>The genome sequence of Colletotrichum higginsianum IMI 34906.</title>
        <authorList>
            <person name="Ma L.-J."/>
            <person name="O'Connell R."/>
            <person name="van Themaat E.V.L."/>
            <person name="Stueber K."/>
            <person name="Young S.K."/>
            <person name="Zeng Q."/>
            <person name="Gargeya S."/>
            <person name="Fitzgerald M."/>
            <person name="Haas B."/>
            <person name="Abouelleil A."/>
            <person name="Alvarado L."/>
            <person name="Arachchi H.M."/>
            <person name="Berlin A."/>
            <person name="Chapman S.B."/>
            <person name="Gearin G."/>
            <person name="Goldberg J."/>
            <person name="Griggs A."/>
            <person name="Gujja S."/>
            <person name="Hansen M."/>
            <person name="Heiman D."/>
            <person name="Howarth C."/>
            <person name="Larimer J."/>
            <person name="Lui A."/>
            <person name="MacDonald P.J.P."/>
            <person name="McCowen C."/>
            <person name="Montmayeur A."/>
            <person name="Murphy C."/>
            <person name="Neiman D."/>
            <person name="Pearson M."/>
            <person name="Priest M."/>
            <person name="Roberts A."/>
            <person name="Saif S."/>
            <person name="Shea T."/>
            <person name="Sisk P."/>
            <person name="Stolte C."/>
            <person name="Sykes S."/>
            <person name="Wortman J."/>
            <person name="Nusbaum C."/>
            <person name="Birren B."/>
        </authorList>
    </citation>
    <scope>NUCLEOTIDE SEQUENCE [LARGE SCALE GENOMIC DNA]</scope>
    <source>
        <strain evidence="3">IMI 349063</strain>
    </source>
</reference>
<reference evidence="4" key="3">
    <citation type="submission" date="2016-02" db="EMBL/GenBank/DDBJ databases">
        <title>Resequencing and annotation of the Colletotrichum higginsianum genome.</title>
        <authorList>
            <person name="O'Connell R."/>
            <person name="Zambounis A."/>
            <person name="Thon M."/>
            <person name="Dallery J.-F."/>
        </authorList>
    </citation>
    <scope>NUCLEOTIDE SEQUENCE [LARGE SCALE GENOMIC DNA]</scope>
    <source>
        <strain evidence="4">IMI 349063</strain>
    </source>
</reference>
<keyword evidence="2" id="KW-0732">Signal</keyword>
<feature type="chain" id="PRO_5010497581" evidence="2">
    <location>
        <begin position="18"/>
        <end position="95"/>
    </location>
</feature>
<dbReference type="EMBL" id="LTAN01000010">
    <property type="protein sequence ID" value="OBR02991.1"/>
    <property type="molecule type" value="Genomic_DNA"/>
</dbReference>
<evidence type="ECO:0000313" key="6">
    <source>
        <dbReference type="Proteomes" id="UP000092177"/>
    </source>
</evidence>
<dbReference type="SUPFAM" id="SSF57095">
    <property type="entry name" value="Scorpion toxin-like"/>
    <property type="match status" value="1"/>
</dbReference>
<organism evidence="3 5">
    <name type="scientific">Colletotrichum higginsianum (strain IMI 349063)</name>
    <name type="common">Crucifer anthracnose fungus</name>
    <dbReference type="NCBI Taxonomy" id="759273"/>
    <lineage>
        <taxon>Eukaryota</taxon>
        <taxon>Fungi</taxon>
        <taxon>Dikarya</taxon>
        <taxon>Ascomycota</taxon>
        <taxon>Pezizomycotina</taxon>
        <taxon>Sordariomycetes</taxon>
        <taxon>Hypocreomycetidae</taxon>
        <taxon>Glomerellales</taxon>
        <taxon>Glomerellaceae</taxon>
        <taxon>Colletotrichum</taxon>
        <taxon>Colletotrichum destructivum species complex</taxon>
    </lineage>
</organism>
<dbReference type="GeneID" id="28873298"/>
<gene>
    <name evidence="3" type="ORF">CH063_06971</name>
    <name evidence="4" type="ORF">CH63R_14217</name>
</gene>
<comment type="similarity">
    <text evidence="1">Belongs to the invertebrate defensin family.</text>
</comment>
<protein>
    <submittedName>
        <fullName evidence="4">EC88 protein</fullName>
    </submittedName>
</protein>
<dbReference type="EMBL" id="CACQ02001407">
    <property type="protein sequence ID" value="CCF35120.1"/>
    <property type="molecule type" value="Genomic_DNA"/>
</dbReference>
<dbReference type="InterPro" id="IPR036574">
    <property type="entry name" value="Scorpion_toxin-like_sf"/>
</dbReference>
<keyword evidence="6" id="KW-1185">Reference proteome</keyword>